<keyword evidence="6 7" id="KW-0472">Membrane</keyword>
<dbReference type="GO" id="GO:0005886">
    <property type="term" value="C:plasma membrane"/>
    <property type="evidence" value="ECO:0007669"/>
    <property type="project" value="UniProtKB-SubCell"/>
</dbReference>
<gene>
    <name evidence="8" type="ORF">S01H1_07101</name>
</gene>
<dbReference type="EMBL" id="BARS01003663">
    <property type="protein sequence ID" value="GAF85108.1"/>
    <property type="molecule type" value="Genomic_DNA"/>
</dbReference>
<sequence length="210" mass="21831">MLEIALVALTTFFATIGPVDVAAIFAGITHRNTPLERRRMAIRGWAIATGLMLVTAFFGEVVLRHMGITLAALRTAGGILLLLMAIDMVFARHTGGTSTTREETDEAATKADISVFPLATPLIAGPGAMGAAILLMAEAEGDALRQTAVIGSLLAILLATLVLLLLAGQVSRLLGVTGLNVISRVVGVLLAALAVQFLFDGIAQSGLFAR</sequence>
<feature type="transmembrane region" description="Helical" evidence="7">
    <location>
        <begin position="148"/>
        <end position="169"/>
    </location>
</feature>
<organism evidence="8">
    <name type="scientific">marine sediment metagenome</name>
    <dbReference type="NCBI Taxonomy" id="412755"/>
    <lineage>
        <taxon>unclassified sequences</taxon>
        <taxon>metagenomes</taxon>
        <taxon>ecological metagenomes</taxon>
    </lineage>
</organism>
<comment type="similarity">
    <text evidence="2">Belongs to the UPF0056 (MarC) family.</text>
</comment>
<dbReference type="InterPro" id="IPR002771">
    <property type="entry name" value="Multi_antbiot-R_MarC"/>
</dbReference>
<dbReference type="NCBIfam" id="TIGR00427">
    <property type="entry name" value="NAAT family transporter"/>
    <property type="match status" value="1"/>
</dbReference>
<accession>X0SVA3</accession>
<dbReference type="AlphaFoldDB" id="X0SVA3"/>
<proteinExistence type="inferred from homology"/>
<comment type="caution">
    <text evidence="8">The sequence shown here is derived from an EMBL/GenBank/DDBJ whole genome shotgun (WGS) entry which is preliminary data.</text>
</comment>
<evidence type="ECO:0000256" key="5">
    <source>
        <dbReference type="ARBA" id="ARBA00022989"/>
    </source>
</evidence>
<keyword evidence="3" id="KW-1003">Cell membrane</keyword>
<evidence type="ECO:0000313" key="8">
    <source>
        <dbReference type="EMBL" id="GAF85108.1"/>
    </source>
</evidence>
<protein>
    <submittedName>
        <fullName evidence="8">Uncharacterized protein</fullName>
    </submittedName>
</protein>
<dbReference type="Pfam" id="PF01914">
    <property type="entry name" value="MarC"/>
    <property type="match status" value="1"/>
</dbReference>
<name>X0SVA3_9ZZZZ</name>
<evidence type="ECO:0000256" key="4">
    <source>
        <dbReference type="ARBA" id="ARBA00022692"/>
    </source>
</evidence>
<evidence type="ECO:0000256" key="7">
    <source>
        <dbReference type="SAM" id="Phobius"/>
    </source>
</evidence>
<keyword evidence="4 7" id="KW-0812">Transmembrane</keyword>
<evidence type="ECO:0000256" key="1">
    <source>
        <dbReference type="ARBA" id="ARBA00004651"/>
    </source>
</evidence>
<keyword evidence="5 7" id="KW-1133">Transmembrane helix</keyword>
<feature type="transmembrane region" description="Helical" evidence="7">
    <location>
        <begin position="181"/>
        <end position="203"/>
    </location>
</feature>
<feature type="transmembrane region" description="Helical" evidence="7">
    <location>
        <begin position="113"/>
        <end position="136"/>
    </location>
</feature>
<comment type="subcellular location">
    <subcellularLocation>
        <location evidence="1">Cell membrane</location>
        <topology evidence="1">Multi-pass membrane protein</topology>
    </subcellularLocation>
</comment>
<feature type="transmembrane region" description="Helical" evidence="7">
    <location>
        <begin position="75"/>
        <end position="93"/>
    </location>
</feature>
<evidence type="ECO:0000256" key="3">
    <source>
        <dbReference type="ARBA" id="ARBA00022475"/>
    </source>
</evidence>
<feature type="transmembrane region" description="Helical" evidence="7">
    <location>
        <begin position="42"/>
        <end position="63"/>
    </location>
</feature>
<reference evidence="8" key="1">
    <citation type="journal article" date="2014" name="Front. Microbiol.">
        <title>High frequency of phylogenetically diverse reductive dehalogenase-homologous genes in deep subseafloor sedimentary metagenomes.</title>
        <authorList>
            <person name="Kawai M."/>
            <person name="Futagami T."/>
            <person name="Toyoda A."/>
            <person name="Takaki Y."/>
            <person name="Nishi S."/>
            <person name="Hori S."/>
            <person name="Arai W."/>
            <person name="Tsubouchi T."/>
            <person name="Morono Y."/>
            <person name="Uchiyama I."/>
            <person name="Ito T."/>
            <person name="Fujiyama A."/>
            <person name="Inagaki F."/>
            <person name="Takami H."/>
        </authorList>
    </citation>
    <scope>NUCLEOTIDE SEQUENCE</scope>
    <source>
        <strain evidence="8">Expedition CK06-06</strain>
    </source>
</reference>
<dbReference type="PANTHER" id="PTHR33508">
    <property type="entry name" value="UPF0056 MEMBRANE PROTEIN YHCE"/>
    <property type="match status" value="1"/>
</dbReference>
<evidence type="ECO:0000256" key="2">
    <source>
        <dbReference type="ARBA" id="ARBA00009784"/>
    </source>
</evidence>
<dbReference type="PANTHER" id="PTHR33508:SF1">
    <property type="entry name" value="UPF0056 MEMBRANE PROTEIN YHCE"/>
    <property type="match status" value="1"/>
</dbReference>
<evidence type="ECO:0000256" key="6">
    <source>
        <dbReference type="ARBA" id="ARBA00023136"/>
    </source>
</evidence>